<dbReference type="NCBIfam" id="TIGR00250">
    <property type="entry name" value="RNAse_H_YqgF"/>
    <property type="match status" value="1"/>
</dbReference>
<proteinExistence type="inferred from homology"/>
<dbReference type="InterPro" id="IPR005227">
    <property type="entry name" value="YqgF"/>
</dbReference>
<dbReference type="GO" id="GO:0005737">
    <property type="term" value="C:cytoplasm"/>
    <property type="evidence" value="ECO:0007669"/>
    <property type="project" value="UniProtKB-SubCell"/>
</dbReference>
<comment type="similarity">
    <text evidence="5">Belongs to the YqgF HJR family.</text>
</comment>
<dbReference type="CDD" id="cd16964">
    <property type="entry name" value="YqgF"/>
    <property type="match status" value="1"/>
</dbReference>
<dbReference type="Pfam" id="PF03652">
    <property type="entry name" value="RuvX"/>
    <property type="match status" value="1"/>
</dbReference>
<dbReference type="InterPro" id="IPR037027">
    <property type="entry name" value="YqgF/RNaseH-like_dom_sf"/>
</dbReference>
<evidence type="ECO:0000313" key="8">
    <source>
        <dbReference type="Proteomes" id="UP000179001"/>
    </source>
</evidence>
<evidence type="ECO:0000313" key="7">
    <source>
        <dbReference type="EMBL" id="OGF30963.1"/>
    </source>
</evidence>
<accession>A0A1F5SWX9</accession>
<dbReference type="STRING" id="1798002.A2478_00775"/>
<evidence type="ECO:0000256" key="1">
    <source>
        <dbReference type="ARBA" id="ARBA00022490"/>
    </source>
</evidence>
<dbReference type="PANTHER" id="PTHR33317">
    <property type="entry name" value="POLYNUCLEOTIDYL TRANSFERASE, RIBONUCLEASE H-LIKE SUPERFAMILY PROTEIN"/>
    <property type="match status" value="1"/>
</dbReference>
<dbReference type="SMART" id="SM00732">
    <property type="entry name" value="YqgFc"/>
    <property type="match status" value="1"/>
</dbReference>
<dbReference type="GO" id="GO:0004518">
    <property type="term" value="F:nuclease activity"/>
    <property type="evidence" value="ECO:0007669"/>
    <property type="project" value="UniProtKB-KW"/>
</dbReference>
<keyword evidence="4 5" id="KW-0378">Hydrolase</keyword>
<reference evidence="7 8" key="1">
    <citation type="journal article" date="2016" name="Nat. Commun.">
        <title>Thousands of microbial genomes shed light on interconnected biogeochemical processes in an aquifer system.</title>
        <authorList>
            <person name="Anantharaman K."/>
            <person name="Brown C.T."/>
            <person name="Hug L.A."/>
            <person name="Sharon I."/>
            <person name="Castelle C.J."/>
            <person name="Probst A.J."/>
            <person name="Thomas B.C."/>
            <person name="Singh A."/>
            <person name="Wilkins M.J."/>
            <person name="Karaoz U."/>
            <person name="Brodie E.L."/>
            <person name="Williams K.H."/>
            <person name="Hubbard S.S."/>
            <person name="Banfield J.F."/>
        </authorList>
    </citation>
    <scope>NUCLEOTIDE SEQUENCE [LARGE SCALE GENOMIC DNA]</scope>
</reference>
<keyword evidence="3 5" id="KW-0540">Nuclease</keyword>
<dbReference type="GO" id="GO:0000967">
    <property type="term" value="P:rRNA 5'-end processing"/>
    <property type="evidence" value="ECO:0007669"/>
    <property type="project" value="UniProtKB-UniRule"/>
</dbReference>
<dbReference type="EC" id="3.1.-.-" evidence="5"/>
<comment type="caution">
    <text evidence="7">The sequence shown here is derived from an EMBL/GenBank/DDBJ whole genome shotgun (WGS) entry which is preliminary data.</text>
</comment>
<evidence type="ECO:0000256" key="3">
    <source>
        <dbReference type="ARBA" id="ARBA00022722"/>
    </source>
</evidence>
<dbReference type="AlphaFoldDB" id="A0A1F5SWX9"/>
<gene>
    <name evidence="7" type="ORF">A2478_00775</name>
</gene>
<feature type="domain" description="YqgF/RNase H-like" evidence="6">
    <location>
        <begin position="1"/>
        <end position="99"/>
    </location>
</feature>
<dbReference type="EMBL" id="MFGJ01000008">
    <property type="protein sequence ID" value="OGF30963.1"/>
    <property type="molecule type" value="Genomic_DNA"/>
</dbReference>
<dbReference type="PANTHER" id="PTHR33317:SF4">
    <property type="entry name" value="POLYNUCLEOTIDYL TRANSFERASE, RIBONUCLEASE H-LIKE SUPERFAMILY PROTEIN"/>
    <property type="match status" value="1"/>
</dbReference>
<evidence type="ECO:0000256" key="2">
    <source>
        <dbReference type="ARBA" id="ARBA00022517"/>
    </source>
</evidence>
<organism evidence="7 8">
    <name type="scientific">Candidatus Falkowbacteria bacterium RIFOXYC2_FULL_36_12</name>
    <dbReference type="NCBI Taxonomy" id="1798002"/>
    <lineage>
        <taxon>Bacteria</taxon>
        <taxon>Candidatus Falkowiibacteriota</taxon>
    </lineage>
</organism>
<dbReference type="Proteomes" id="UP000179001">
    <property type="component" value="Unassembled WGS sequence"/>
</dbReference>
<comment type="subcellular location">
    <subcellularLocation>
        <location evidence="5">Cytoplasm</location>
    </subcellularLocation>
</comment>
<dbReference type="SUPFAM" id="SSF53098">
    <property type="entry name" value="Ribonuclease H-like"/>
    <property type="match status" value="1"/>
</dbReference>
<dbReference type="Gene3D" id="3.30.420.140">
    <property type="entry name" value="YqgF/RNase H-like domain"/>
    <property type="match status" value="1"/>
</dbReference>
<dbReference type="GO" id="GO:0016788">
    <property type="term" value="F:hydrolase activity, acting on ester bonds"/>
    <property type="evidence" value="ECO:0007669"/>
    <property type="project" value="UniProtKB-UniRule"/>
</dbReference>
<evidence type="ECO:0000256" key="4">
    <source>
        <dbReference type="ARBA" id="ARBA00022801"/>
    </source>
</evidence>
<evidence type="ECO:0000259" key="6">
    <source>
        <dbReference type="SMART" id="SM00732"/>
    </source>
</evidence>
<evidence type="ECO:0000256" key="5">
    <source>
        <dbReference type="HAMAP-Rule" id="MF_00651"/>
    </source>
</evidence>
<keyword evidence="2 5" id="KW-0690">Ribosome biogenesis</keyword>
<keyword evidence="1 5" id="KW-0963">Cytoplasm</keyword>
<protein>
    <recommendedName>
        <fullName evidence="5">Putative pre-16S rRNA nuclease</fullName>
        <ecNumber evidence="5">3.1.-.-</ecNumber>
    </recommendedName>
</protein>
<dbReference type="InterPro" id="IPR012337">
    <property type="entry name" value="RNaseH-like_sf"/>
</dbReference>
<sequence>MNYLGIDWGQSKIGFALGTSEMKISSPILILSYKNLSELAKSIQKLIDDEKIDELIIGQPKTLAGEENLHKNFEEFLNWIKQFGKLVHLEDERMSTKYAESMKKEFKGYKKVGDDDIAAAAILQSYFERL</sequence>
<comment type="function">
    <text evidence="5">Could be a nuclease involved in processing of the 5'-end of pre-16S rRNA.</text>
</comment>
<name>A0A1F5SWX9_9BACT</name>
<dbReference type="HAMAP" id="MF_00651">
    <property type="entry name" value="Nuclease_YqgF"/>
    <property type="match status" value="1"/>
</dbReference>
<dbReference type="InterPro" id="IPR006641">
    <property type="entry name" value="YqgF/RNaseH-like_dom"/>
</dbReference>